<keyword evidence="2" id="KW-1185">Reference proteome</keyword>
<proteinExistence type="predicted"/>
<gene>
    <name evidence="1" type="ORF">PQ465_20445</name>
</gene>
<organism evidence="1 2">
    <name type="scientific">Sphingobacterium oryzagri</name>
    <dbReference type="NCBI Taxonomy" id="3025669"/>
    <lineage>
        <taxon>Bacteria</taxon>
        <taxon>Pseudomonadati</taxon>
        <taxon>Bacteroidota</taxon>
        <taxon>Sphingobacteriia</taxon>
        <taxon>Sphingobacteriales</taxon>
        <taxon>Sphingobacteriaceae</taxon>
        <taxon>Sphingobacterium</taxon>
    </lineage>
</organism>
<evidence type="ECO:0000313" key="1">
    <source>
        <dbReference type="EMBL" id="WDF68652.1"/>
    </source>
</evidence>
<sequence length="76" mass="9163">MKLEIVEVNFIEEKDWLVKLTNNDQEIYYVMNSSFYSFYNLKFPLSKKEFDFYAKGIWIDAEAKFLNGKNVVSRVY</sequence>
<protein>
    <submittedName>
        <fullName evidence="1">Uncharacterized protein</fullName>
    </submittedName>
</protein>
<accession>A0ABY7WJA4</accession>
<evidence type="ECO:0000313" key="2">
    <source>
        <dbReference type="Proteomes" id="UP001221558"/>
    </source>
</evidence>
<name>A0ABY7WJA4_9SPHI</name>
<dbReference type="EMBL" id="CP117880">
    <property type="protein sequence ID" value="WDF68652.1"/>
    <property type="molecule type" value="Genomic_DNA"/>
</dbReference>
<dbReference type="Proteomes" id="UP001221558">
    <property type="component" value="Chromosome"/>
</dbReference>
<reference evidence="1 2" key="1">
    <citation type="submission" date="2023-02" db="EMBL/GenBank/DDBJ databases">
        <title>Genome sequence of Sphingobacterium sp. KACC 22765.</title>
        <authorList>
            <person name="Kim S."/>
            <person name="Heo J."/>
            <person name="Kwon S.-W."/>
        </authorList>
    </citation>
    <scope>NUCLEOTIDE SEQUENCE [LARGE SCALE GENOMIC DNA]</scope>
    <source>
        <strain evidence="1 2">KACC 22765</strain>
    </source>
</reference>
<dbReference type="RefSeq" id="WP_274267385.1">
    <property type="nucleotide sequence ID" value="NZ_CP117880.1"/>
</dbReference>